<evidence type="ECO:0000313" key="4">
    <source>
        <dbReference type="Proteomes" id="UP000509626"/>
    </source>
</evidence>
<evidence type="ECO:0000313" key="3">
    <source>
        <dbReference type="EMBL" id="QLG60474.1"/>
    </source>
</evidence>
<evidence type="ECO:0000259" key="1">
    <source>
        <dbReference type="Pfam" id="PF00144"/>
    </source>
</evidence>
<dbReference type="RefSeq" id="WP_179267060.1">
    <property type="nucleotide sequence ID" value="NZ_CP058579.1"/>
</dbReference>
<organism evidence="3 4">
    <name type="scientific">Halorarum salinum</name>
    <dbReference type="NCBI Taxonomy" id="2743089"/>
    <lineage>
        <taxon>Archaea</taxon>
        <taxon>Methanobacteriati</taxon>
        <taxon>Methanobacteriota</taxon>
        <taxon>Stenosarchaea group</taxon>
        <taxon>Halobacteria</taxon>
        <taxon>Halobacteriales</taxon>
        <taxon>Haloferacaceae</taxon>
        <taxon>Halorarum</taxon>
    </lineage>
</organism>
<dbReference type="InterPro" id="IPR012338">
    <property type="entry name" value="Beta-lactam/transpept-like"/>
</dbReference>
<gene>
    <name evidence="3" type="ORF">HUG12_01385</name>
</gene>
<dbReference type="Gene3D" id="2.40.128.210">
    <property type="entry name" value="Pab87 octamerisation domain"/>
    <property type="match status" value="1"/>
</dbReference>
<feature type="domain" description="Beta-lactamase-related" evidence="1">
    <location>
        <begin position="11"/>
        <end position="336"/>
    </location>
</feature>
<dbReference type="OrthoDB" id="111095at2157"/>
<dbReference type="EMBL" id="CP058579">
    <property type="protein sequence ID" value="QLG60474.1"/>
    <property type="molecule type" value="Genomic_DNA"/>
</dbReference>
<dbReference type="GO" id="GO:0016787">
    <property type="term" value="F:hydrolase activity"/>
    <property type="evidence" value="ECO:0007669"/>
    <property type="project" value="UniProtKB-KW"/>
</dbReference>
<dbReference type="InterPro" id="IPR050491">
    <property type="entry name" value="AmpC-like"/>
</dbReference>
<feature type="domain" description="Pab87 octamerisation" evidence="2">
    <location>
        <begin position="357"/>
        <end position="452"/>
    </location>
</feature>
<dbReference type="Proteomes" id="UP000509626">
    <property type="component" value="Chromosome"/>
</dbReference>
<dbReference type="InterPro" id="IPR001466">
    <property type="entry name" value="Beta-lactam-related"/>
</dbReference>
<evidence type="ECO:0000259" key="2">
    <source>
        <dbReference type="Pfam" id="PF13969"/>
    </source>
</evidence>
<protein>
    <submittedName>
        <fullName evidence="3">Serine hydrolase</fullName>
    </submittedName>
</protein>
<dbReference type="Pfam" id="PF00144">
    <property type="entry name" value="Beta-lactamase"/>
    <property type="match status" value="1"/>
</dbReference>
<name>A0A7D5L8G2_9EURY</name>
<dbReference type="InterPro" id="IPR025879">
    <property type="entry name" value="Pab87_oct"/>
</dbReference>
<reference evidence="3 4" key="1">
    <citation type="submission" date="2020-06" db="EMBL/GenBank/DDBJ databases">
        <title>NJ-3-1, isolated from saline soil.</title>
        <authorList>
            <person name="Cui H.L."/>
            <person name="Shi X."/>
        </authorList>
    </citation>
    <scope>NUCLEOTIDE SEQUENCE [LARGE SCALE GENOMIC DNA]</scope>
    <source>
        <strain evidence="3 4">NJ-3-1</strain>
    </source>
</reference>
<accession>A0A7D5L8G2</accession>
<dbReference type="SUPFAM" id="SSF56601">
    <property type="entry name" value="beta-lactamase/transpeptidase-like"/>
    <property type="match status" value="1"/>
</dbReference>
<keyword evidence="4" id="KW-1185">Reference proteome</keyword>
<dbReference type="Pfam" id="PF13969">
    <property type="entry name" value="Pab87_oct"/>
    <property type="match status" value="1"/>
</dbReference>
<keyword evidence="3" id="KW-0378">Hydrolase</keyword>
<dbReference type="PANTHER" id="PTHR46825:SF9">
    <property type="entry name" value="BETA-LACTAMASE-RELATED DOMAIN-CONTAINING PROTEIN"/>
    <property type="match status" value="1"/>
</dbReference>
<dbReference type="KEGG" id="halu:HUG12_01385"/>
<proteinExistence type="predicted"/>
<dbReference type="PANTHER" id="PTHR46825">
    <property type="entry name" value="D-ALANYL-D-ALANINE-CARBOXYPEPTIDASE/ENDOPEPTIDASE AMPH"/>
    <property type="match status" value="1"/>
</dbReference>
<dbReference type="InterPro" id="IPR038164">
    <property type="entry name" value="Pab87_oct_sf"/>
</dbReference>
<dbReference type="Gene3D" id="3.40.710.10">
    <property type="entry name" value="DD-peptidase/beta-lactamase superfamily"/>
    <property type="match status" value="1"/>
</dbReference>
<sequence length="461" mass="49440">MDTNAERAVGDLVRRTMRRDKLPGVSVAVVEDDSVTFTDGFGSRDLAGNRPATPDTLYGVGSVTKSFTALAVLQLQESGMLSVEDPVTDHLDVELAEDAAEPVRLRHLLTHSSGYPSLGVSEALIARRLRRGTDTLPLSDESDFHAHLAGAADERAAPPGERFAYCNSGYTLLGEVIESCTGRPFDEYVASHVFDPLGMERATFDDTEFAMDDDHMTQYLRDEGELVAASLPVRERSRAAGGILTSVRELGDYLRLHLNAGEVDGTRLLPESSVRALHEGRVDTPSGPYGFGWRIRRVGDRDLVGHSGSIAVSSAYVGFCPAEGIGVAVAANAAPEYPLAHLGMGVFAAALGEDPAEAVPFFERRARFDRLTGEYASYKGIERAVVARDGGTLRLELGGALGGTGTPLVPVEDGGPHDFYALDDAGNREPAEFRADDGSGDVDLLYGRWRFHKVADAASSE</sequence>
<dbReference type="AlphaFoldDB" id="A0A7D5L8G2"/>
<dbReference type="GeneID" id="56036070"/>